<evidence type="ECO:0000313" key="3">
    <source>
        <dbReference type="Proteomes" id="UP000008383"/>
    </source>
</evidence>
<feature type="region of interest" description="Disordered" evidence="1">
    <location>
        <begin position="55"/>
        <end position="136"/>
    </location>
</feature>
<name>D4D4L3_TRIVH</name>
<dbReference type="AlphaFoldDB" id="D4D4L3"/>
<dbReference type="GO" id="GO:0007005">
    <property type="term" value="P:mitochondrion organization"/>
    <property type="evidence" value="ECO:0007669"/>
    <property type="project" value="InterPro"/>
</dbReference>
<protein>
    <recommendedName>
        <fullName evidence="4">CHCH domain protein</fullName>
    </recommendedName>
</protein>
<dbReference type="PANTHER" id="PTHR13523:SF2">
    <property type="entry name" value="COILED-COIL-HELIX-COILED-COIL-HELIX DOMAIN CONTAINING 2, ISOFORM A-RELATED"/>
    <property type="match status" value="1"/>
</dbReference>
<gene>
    <name evidence="2" type="ORF">TRV_02030</name>
</gene>
<feature type="compositionally biased region" description="Low complexity" evidence="1">
    <location>
        <begin position="99"/>
        <end position="135"/>
    </location>
</feature>
<dbReference type="PANTHER" id="PTHR13523">
    <property type="entry name" value="COILED-COIL-HELIX-COILED-COIL-HELIX DOMAIN CONTAINING 2/NUR77"/>
    <property type="match status" value="1"/>
</dbReference>
<dbReference type="RefSeq" id="XP_003023833.1">
    <property type="nucleotide sequence ID" value="XM_003023787.1"/>
</dbReference>
<dbReference type="GO" id="GO:0005739">
    <property type="term" value="C:mitochondrion"/>
    <property type="evidence" value="ECO:0007669"/>
    <property type="project" value="TreeGrafter"/>
</dbReference>
<dbReference type="InterPro" id="IPR009069">
    <property type="entry name" value="Cys_alpha_HP_mot_SF"/>
</dbReference>
<dbReference type="Proteomes" id="UP000008383">
    <property type="component" value="Unassembled WGS sequence"/>
</dbReference>
<dbReference type="OrthoDB" id="1106148at2759"/>
<keyword evidence="3" id="KW-1185">Reference proteome</keyword>
<dbReference type="GeneID" id="9582408"/>
<reference evidence="3" key="1">
    <citation type="journal article" date="2011" name="Genome Biol.">
        <title>Comparative and functional genomics provide insights into the pathogenicity of dermatophytic fungi.</title>
        <authorList>
            <person name="Burmester A."/>
            <person name="Shelest E."/>
            <person name="Gloeckner G."/>
            <person name="Heddergott C."/>
            <person name="Schindler S."/>
            <person name="Staib P."/>
            <person name="Heidel A."/>
            <person name="Felder M."/>
            <person name="Petzold A."/>
            <person name="Szafranski K."/>
            <person name="Feuermann M."/>
            <person name="Pedruzzi I."/>
            <person name="Priebe S."/>
            <person name="Groth M."/>
            <person name="Winkler R."/>
            <person name="Li W."/>
            <person name="Kniemeyer O."/>
            <person name="Schroeckh V."/>
            <person name="Hertweck C."/>
            <person name="Hube B."/>
            <person name="White T.C."/>
            <person name="Platzer M."/>
            <person name="Guthke R."/>
            <person name="Heitman J."/>
            <person name="Woestemeyer J."/>
            <person name="Zipfel P.F."/>
            <person name="Monod M."/>
            <person name="Brakhage A.A."/>
        </authorList>
    </citation>
    <scope>NUCLEOTIDE SEQUENCE [LARGE SCALE GENOMIC DNA]</scope>
    <source>
        <strain evidence="3">HKI 0517</strain>
    </source>
</reference>
<dbReference type="InterPro" id="IPR018648">
    <property type="entry name" value="DUF2076"/>
</dbReference>
<dbReference type="HOGENOM" id="CLU_093520_0_1_1"/>
<proteinExistence type="predicted"/>
<comment type="caution">
    <text evidence="2">The sequence shown here is derived from an EMBL/GenBank/DDBJ whole genome shotgun (WGS) entry which is preliminary data.</text>
</comment>
<dbReference type="GO" id="GO:0005634">
    <property type="term" value="C:nucleus"/>
    <property type="evidence" value="ECO:0007669"/>
    <property type="project" value="TreeGrafter"/>
</dbReference>
<evidence type="ECO:0000313" key="2">
    <source>
        <dbReference type="EMBL" id="EFE43215.1"/>
    </source>
</evidence>
<organism evidence="2 3">
    <name type="scientific">Trichophyton verrucosum (strain HKI 0517)</name>
    <dbReference type="NCBI Taxonomy" id="663202"/>
    <lineage>
        <taxon>Eukaryota</taxon>
        <taxon>Fungi</taxon>
        <taxon>Dikarya</taxon>
        <taxon>Ascomycota</taxon>
        <taxon>Pezizomycotina</taxon>
        <taxon>Eurotiomycetes</taxon>
        <taxon>Eurotiomycetidae</taxon>
        <taxon>Onygenales</taxon>
        <taxon>Arthrodermataceae</taxon>
        <taxon>Trichophyton</taxon>
    </lineage>
</organism>
<accession>D4D4L3</accession>
<dbReference type="SUPFAM" id="SSF47072">
    <property type="entry name" value="Cysteine alpha-hairpin motif"/>
    <property type="match status" value="1"/>
</dbReference>
<dbReference type="EMBL" id="ACYE01000105">
    <property type="protein sequence ID" value="EFE43215.1"/>
    <property type="molecule type" value="Genomic_DNA"/>
</dbReference>
<evidence type="ECO:0008006" key="4">
    <source>
        <dbReference type="Google" id="ProtNLM"/>
    </source>
</evidence>
<dbReference type="Pfam" id="PF09849">
    <property type="entry name" value="DUF2076"/>
    <property type="match status" value="1"/>
</dbReference>
<dbReference type="InterPro" id="IPR055304">
    <property type="entry name" value="CHCHD2/10-like"/>
</dbReference>
<dbReference type="KEGG" id="tve:TRV_02030"/>
<sequence>MRDRLAIALCSSRPIGVKPFNFIHGPTYLRLQRRSPYLFFFIFIVNFPSVNNADSASPDIPRNTNVTEPPYQSPIHTSTMARQRRSAAPARSAPPRPTAAPARPAAPQMQQQRPSSTAAAPVQTQQAPAQSSGGSSLFGQMAATAGGVAVGSSIGHAVGSFFTGGSSSAAPAETQQAAAAQPMDNSLYQANSTSGWAEDAPCAADARSFRKCMDDNRGDLTICGWYMDQLKACQQAAKPY</sequence>
<evidence type="ECO:0000256" key="1">
    <source>
        <dbReference type="SAM" id="MobiDB-lite"/>
    </source>
</evidence>